<dbReference type="EMBL" id="CAXAMN010011001">
    <property type="protein sequence ID" value="CAK9033305.1"/>
    <property type="molecule type" value="Genomic_DNA"/>
</dbReference>
<feature type="region of interest" description="Disordered" evidence="1">
    <location>
        <begin position="125"/>
        <end position="154"/>
    </location>
</feature>
<evidence type="ECO:0000313" key="2">
    <source>
        <dbReference type="EMBL" id="CAK9033305.1"/>
    </source>
</evidence>
<keyword evidence="3" id="KW-1185">Reference proteome</keyword>
<accession>A0ABP0L4H4</accession>
<organism evidence="2 3">
    <name type="scientific">Durusdinium trenchii</name>
    <dbReference type="NCBI Taxonomy" id="1381693"/>
    <lineage>
        <taxon>Eukaryota</taxon>
        <taxon>Sar</taxon>
        <taxon>Alveolata</taxon>
        <taxon>Dinophyceae</taxon>
        <taxon>Suessiales</taxon>
        <taxon>Symbiodiniaceae</taxon>
        <taxon>Durusdinium</taxon>
    </lineage>
</organism>
<reference evidence="2 3" key="1">
    <citation type="submission" date="2024-02" db="EMBL/GenBank/DDBJ databases">
        <authorList>
            <person name="Chen Y."/>
            <person name="Shah S."/>
            <person name="Dougan E. K."/>
            <person name="Thang M."/>
            <person name="Chan C."/>
        </authorList>
    </citation>
    <scope>NUCLEOTIDE SEQUENCE [LARGE SCALE GENOMIC DNA]</scope>
</reference>
<protein>
    <submittedName>
        <fullName evidence="2">Uncharacterized protein</fullName>
    </submittedName>
</protein>
<evidence type="ECO:0000313" key="3">
    <source>
        <dbReference type="Proteomes" id="UP001642484"/>
    </source>
</evidence>
<comment type="caution">
    <text evidence="2">The sequence shown here is derived from an EMBL/GenBank/DDBJ whole genome shotgun (WGS) entry which is preliminary data.</text>
</comment>
<dbReference type="Proteomes" id="UP001642484">
    <property type="component" value="Unassembled WGS sequence"/>
</dbReference>
<evidence type="ECO:0000256" key="1">
    <source>
        <dbReference type="SAM" id="MobiDB-lite"/>
    </source>
</evidence>
<gene>
    <name evidence="2" type="ORF">CCMP2556_LOCUS19015</name>
</gene>
<sequence>MSVPVGGSPQSYAANAGNTFRQVATDLANELVSQLTQEHTREVTAMYQEVLALRSELQRVAELMQGYMQRERQLHEMMEQLTQTYQEAHSTTMSHQQQRQALADPMRDTEMELQRINALLAQPAIPPPESMYQPGLPRTQRPVRSMAPTRQLNV</sequence>
<proteinExistence type="predicted"/>
<name>A0ABP0L4H4_9DINO</name>